<organism evidence="1 2">
    <name type="scientific">Vaccinium darrowii</name>
    <dbReference type="NCBI Taxonomy" id="229202"/>
    <lineage>
        <taxon>Eukaryota</taxon>
        <taxon>Viridiplantae</taxon>
        <taxon>Streptophyta</taxon>
        <taxon>Embryophyta</taxon>
        <taxon>Tracheophyta</taxon>
        <taxon>Spermatophyta</taxon>
        <taxon>Magnoliopsida</taxon>
        <taxon>eudicotyledons</taxon>
        <taxon>Gunneridae</taxon>
        <taxon>Pentapetalae</taxon>
        <taxon>asterids</taxon>
        <taxon>Ericales</taxon>
        <taxon>Ericaceae</taxon>
        <taxon>Vaccinioideae</taxon>
        <taxon>Vaccinieae</taxon>
        <taxon>Vaccinium</taxon>
    </lineage>
</organism>
<gene>
    <name evidence="1" type="ORF">Vadar_003858</name>
</gene>
<protein>
    <submittedName>
        <fullName evidence="1">Uncharacterized protein</fullName>
    </submittedName>
</protein>
<sequence>MEIDTILGDELLEEVFRRLHPHSSFSFSTADVSLVSKRWLRLYRSSISRLDLCLSPDNCTSPSLSSFLSHFPHLSFLYIVIIPTVSAFPDQILHSISSSCTKLTTLLIYHAPVSVSPLLSLSNSCPHLTYLSISLSTSVSFHWLRFFRSLQTLSVSFRFVPGESKHVDDDADAELKLENLTLFYIRRGGYGFDWLWRSCKNLKKLQLVRCEGVGDDTSVSSFVNCFKGLQEVELRTCGVVVHNILSKVLENCTSLNSLLIHNMVSSDGLLLQFITHSSCSLQKLDLRLPRVLENNHLSAMADRFRGLLSLRLHMCYLVSGEGLRTMALAMTNELQELALTDCKVEPGLLTILGQRFRNLRKLDLSYNGMLVDDEFIALLASCNCLRELRVRGCEGLTNASVISMFKSCKQLERVDIMECPGIEVEAIELFVLNCAGLRMINVEEDKLSIVSRSWALKKLVEVLDWL</sequence>
<accession>A0ACB7YCN6</accession>
<keyword evidence="2" id="KW-1185">Reference proteome</keyword>
<name>A0ACB7YCN6_9ERIC</name>
<evidence type="ECO:0000313" key="1">
    <source>
        <dbReference type="EMBL" id="KAH7850858.1"/>
    </source>
</evidence>
<dbReference type="Proteomes" id="UP000828048">
    <property type="component" value="Chromosome 8"/>
</dbReference>
<dbReference type="EMBL" id="CM037158">
    <property type="protein sequence ID" value="KAH7850858.1"/>
    <property type="molecule type" value="Genomic_DNA"/>
</dbReference>
<reference evidence="1 2" key="1">
    <citation type="journal article" date="2021" name="Hortic Res">
        <title>High-quality reference genome and annotation aids understanding of berry development for evergreen blueberry (Vaccinium darrowii).</title>
        <authorList>
            <person name="Yu J."/>
            <person name="Hulse-Kemp A.M."/>
            <person name="Babiker E."/>
            <person name="Staton M."/>
        </authorList>
    </citation>
    <scope>NUCLEOTIDE SEQUENCE [LARGE SCALE GENOMIC DNA]</scope>
    <source>
        <strain evidence="2">cv. NJ 8807/NJ 8810</strain>
        <tissue evidence="1">Young leaf</tissue>
    </source>
</reference>
<comment type="caution">
    <text evidence="1">The sequence shown here is derived from an EMBL/GenBank/DDBJ whole genome shotgun (WGS) entry which is preliminary data.</text>
</comment>
<evidence type="ECO:0000313" key="2">
    <source>
        <dbReference type="Proteomes" id="UP000828048"/>
    </source>
</evidence>
<proteinExistence type="predicted"/>